<evidence type="ECO:0000256" key="2">
    <source>
        <dbReference type="ARBA" id="ARBA00004651"/>
    </source>
</evidence>
<sequence>MLKTPPTWRALLHLCAFAQVGVLFRLSIAKLFAGPCLARNPQGRCVTAPALSRCSGALFADFPANVVGSFIIGLLSSGSALSAALPTADIHPDVGDHHLSFLPADWALQRHGALHLGLRTGLCGSLTTFSSWILQVGVVVMMVGRGLPPAGTGAAGGAGTEWVGALWALYLGVCGPLTALAAGQHAALAAAAALVAARGAAKQLSDAAAAAAVEAADGAEADHHTPPSARQDATAAGLPLAAAAPDPAAAAAAAATPPNGTAHVAIGTSAAAAAPAAAALPPSAASAPVYRYLADAFAAAVLLVLTTVSLVYLIRGDSTSAAADVATTLPTSIPSPAAAAAAYRFWWFAILSGPAGCVLRWYLAPLNAAPASWRLLGGGWGWLQLGTLTANLLACCLNFVAAALLLRLSGRLSVTQVAVLEGLMAGAAGSLSTVSTWVVELQKLSLSPSPSAAYKYGTVSIVAATALGLLVYGLPAWTQP</sequence>
<gene>
    <name evidence="10" type="ORF">TSOC_008825</name>
</gene>
<proteinExistence type="inferred from homology"/>
<dbReference type="OrthoDB" id="409792at2759"/>
<evidence type="ECO:0000256" key="5">
    <source>
        <dbReference type="ARBA" id="ARBA00022989"/>
    </source>
</evidence>
<dbReference type="Pfam" id="PF02537">
    <property type="entry name" value="CRCB"/>
    <property type="match status" value="2"/>
</dbReference>
<dbReference type="AlphaFoldDB" id="A0A2J7ZXG9"/>
<feature type="transmembrane region" description="Helical" evidence="9">
    <location>
        <begin position="345"/>
        <end position="363"/>
    </location>
</feature>
<feature type="transmembrane region" description="Helical" evidence="9">
    <location>
        <begin position="459"/>
        <end position="477"/>
    </location>
</feature>
<keyword evidence="6 9" id="KW-0472">Membrane</keyword>
<name>A0A2J7ZXG9_9CHLO</name>
<evidence type="ECO:0000256" key="6">
    <source>
        <dbReference type="ARBA" id="ARBA00023136"/>
    </source>
</evidence>
<feature type="transmembrane region" description="Helical" evidence="9">
    <location>
        <begin position="418"/>
        <end position="439"/>
    </location>
</feature>
<dbReference type="Proteomes" id="UP000236333">
    <property type="component" value="Unassembled WGS sequence"/>
</dbReference>
<comment type="subcellular location">
    <subcellularLocation>
        <location evidence="2">Cell membrane</location>
        <topology evidence="2">Multi-pass membrane protein</topology>
    </subcellularLocation>
</comment>
<feature type="transmembrane region" description="Helical" evidence="9">
    <location>
        <begin position="292"/>
        <end position="314"/>
    </location>
</feature>
<evidence type="ECO:0000256" key="8">
    <source>
        <dbReference type="ARBA" id="ARBA00035585"/>
    </source>
</evidence>
<keyword evidence="3" id="KW-1003">Cell membrane</keyword>
<accession>A0A2J7ZXG9</accession>
<protein>
    <submittedName>
        <fullName evidence="10">Uncharacterized protein</fullName>
    </submittedName>
</protein>
<evidence type="ECO:0000256" key="1">
    <source>
        <dbReference type="ARBA" id="ARBA00002598"/>
    </source>
</evidence>
<dbReference type="EMBL" id="PGGS01000346">
    <property type="protein sequence ID" value="PNH04967.1"/>
    <property type="molecule type" value="Genomic_DNA"/>
</dbReference>
<comment type="function">
    <text evidence="1">Fluoride channel required for the rapid expulsion of cytoplasmic fluoride.</text>
</comment>
<keyword evidence="11" id="KW-1185">Reference proteome</keyword>
<evidence type="ECO:0000256" key="4">
    <source>
        <dbReference type="ARBA" id="ARBA00022692"/>
    </source>
</evidence>
<comment type="caution">
    <text evidence="10">The sequence shown here is derived from an EMBL/GenBank/DDBJ whole genome shotgun (WGS) entry which is preliminary data.</text>
</comment>
<keyword evidence="4 9" id="KW-0812">Transmembrane</keyword>
<evidence type="ECO:0000313" key="11">
    <source>
        <dbReference type="Proteomes" id="UP000236333"/>
    </source>
</evidence>
<organism evidence="10 11">
    <name type="scientific">Tetrabaena socialis</name>
    <dbReference type="NCBI Taxonomy" id="47790"/>
    <lineage>
        <taxon>Eukaryota</taxon>
        <taxon>Viridiplantae</taxon>
        <taxon>Chlorophyta</taxon>
        <taxon>core chlorophytes</taxon>
        <taxon>Chlorophyceae</taxon>
        <taxon>CS clade</taxon>
        <taxon>Chlamydomonadales</taxon>
        <taxon>Tetrabaenaceae</taxon>
        <taxon>Tetrabaena</taxon>
    </lineage>
</organism>
<comment type="similarity">
    <text evidence="7">Belongs to the fluoride channel Fluc/FEX (TC 1.A.43) family.</text>
</comment>
<reference evidence="10 11" key="1">
    <citation type="journal article" date="2017" name="Mol. Biol. Evol.">
        <title>The 4-celled Tetrabaena socialis nuclear genome reveals the essential components for genetic control of cell number at the origin of multicellularity in the volvocine lineage.</title>
        <authorList>
            <person name="Featherston J."/>
            <person name="Arakaki Y."/>
            <person name="Hanschen E.R."/>
            <person name="Ferris P.J."/>
            <person name="Michod R.E."/>
            <person name="Olson B.J.S.C."/>
            <person name="Nozaki H."/>
            <person name="Durand P.M."/>
        </authorList>
    </citation>
    <scope>NUCLEOTIDE SEQUENCE [LARGE SCALE GENOMIC DNA]</scope>
    <source>
        <strain evidence="10 11">NIES-571</strain>
    </source>
</reference>
<dbReference type="InterPro" id="IPR003691">
    <property type="entry name" value="FluC"/>
</dbReference>
<dbReference type="GO" id="GO:1903425">
    <property type="term" value="F:fluoride transmembrane transporter activity"/>
    <property type="evidence" value="ECO:0007669"/>
    <property type="project" value="TreeGrafter"/>
</dbReference>
<comment type="catalytic activity">
    <reaction evidence="8">
        <text>fluoride(in) = fluoride(out)</text>
        <dbReference type="Rhea" id="RHEA:76159"/>
        <dbReference type="ChEBI" id="CHEBI:17051"/>
    </reaction>
    <physiologicalReaction direction="left-to-right" evidence="8">
        <dbReference type="Rhea" id="RHEA:76160"/>
    </physiologicalReaction>
</comment>
<keyword evidence="5 9" id="KW-1133">Transmembrane helix</keyword>
<evidence type="ECO:0000256" key="9">
    <source>
        <dbReference type="SAM" id="Phobius"/>
    </source>
</evidence>
<dbReference type="PANTHER" id="PTHR28259">
    <property type="entry name" value="FLUORIDE EXPORT PROTEIN 1-RELATED"/>
    <property type="match status" value="1"/>
</dbReference>
<dbReference type="PANTHER" id="PTHR28259:SF1">
    <property type="entry name" value="FLUORIDE EXPORT PROTEIN 1-RELATED"/>
    <property type="match status" value="1"/>
</dbReference>
<evidence type="ECO:0000256" key="7">
    <source>
        <dbReference type="ARBA" id="ARBA00035120"/>
    </source>
</evidence>
<dbReference type="GO" id="GO:0005886">
    <property type="term" value="C:plasma membrane"/>
    <property type="evidence" value="ECO:0007669"/>
    <property type="project" value="UniProtKB-SubCell"/>
</dbReference>
<feature type="transmembrane region" description="Helical" evidence="9">
    <location>
        <begin position="383"/>
        <end position="406"/>
    </location>
</feature>
<evidence type="ECO:0000313" key="10">
    <source>
        <dbReference type="EMBL" id="PNH04967.1"/>
    </source>
</evidence>
<evidence type="ECO:0000256" key="3">
    <source>
        <dbReference type="ARBA" id="ARBA00022475"/>
    </source>
</evidence>